<accession>A0A2Z7B652</accession>
<evidence type="ECO:0000313" key="2">
    <source>
        <dbReference type="Proteomes" id="UP000250235"/>
    </source>
</evidence>
<name>A0A2Z7B652_9LAMI</name>
<proteinExistence type="predicted"/>
<dbReference type="EMBL" id="KV010701">
    <property type="protein sequence ID" value="KZV27047.1"/>
    <property type="molecule type" value="Genomic_DNA"/>
</dbReference>
<dbReference type="AlphaFoldDB" id="A0A2Z7B652"/>
<reference evidence="1 2" key="1">
    <citation type="journal article" date="2015" name="Proc. Natl. Acad. Sci. U.S.A.">
        <title>The resurrection genome of Boea hygrometrica: A blueprint for survival of dehydration.</title>
        <authorList>
            <person name="Xiao L."/>
            <person name="Yang G."/>
            <person name="Zhang L."/>
            <person name="Yang X."/>
            <person name="Zhao S."/>
            <person name="Ji Z."/>
            <person name="Zhou Q."/>
            <person name="Hu M."/>
            <person name="Wang Y."/>
            <person name="Chen M."/>
            <person name="Xu Y."/>
            <person name="Jin H."/>
            <person name="Xiao X."/>
            <person name="Hu G."/>
            <person name="Bao F."/>
            <person name="Hu Y."/>
            <person name="Wan P."/>
            <person name="Li L."/>
            <person name="Deng X."/>
            <person name="Kuang T."/>
            <person name="Xiang C."/>
            <person name="Zhu J.K."/>
            <person name="Oliver M.J."/>
            <person name="He Y."/>
        </authorList>
    </citation>
    <scope>NUCLEOTIDE SEQUENCE [LARGE SCALE GENOMIC DNA]</scope>
    <source>
        <strain evidence="2">cv. XS01</strain>
    </source>
</reference>
<organism evidence="1 2">
    <name type="scientific">Dorcoceras hygrometricum</name>
    <dbReference type="NCBI Taxonomy" id="472368"/>
    <lineage>
        <taxon>Eukaryota</taxon>
        <taxon>Viridiplantae</taxon>
        <taxon>Streptophyta</taxon>
        <taxon>Embryophyta</taxon>
        <taxon>Tracheophyta</taxon>
        <taxon>Spermatophyta</taxon>
        <taxon>Magnoliopsida</taxon>
        <taxon>eudicotyledons</taxon>
        <taxon>Gunneridae</taxon>
        <taxon>Pentapetalae</taxon>
        <taxon>asterids</taxon>
        <taxon>lamiids</taxon>
        <taxon>Lamiales</taxon>
        <taxon>Gesneriaceae</taxon>
        <taxon>Didymocarpoideae</taxon>
        <taxon>Trichosporeae</taxon>
        <taxon>Loxocarpinae</taxon>
        <taxon>Dorcoceras</taxon>
    </lineage>
</organism>
<dbReference type="Proteomes" id="UP000250235">
    <property type="component" value="Unassembled WGS sequence"/>
</dbReference>
<keyword evidence="2" id="KW-1185">Reference proteome</keyword>
<protein>
    <submittedName>
        <fullName evidence="1">Protein phosphatase 2C 70</fullName>
    </submittedName>
</protein>
<gene>
    <name evidence="1" type="ORF">F511_36716</name>
</gene>
<evidence type="ECO:0000313" key="1">
    <source>
        <dbReference type="EMBL" id="KZV27047.1"/>
    </source>
</evidence>
<sequence length="252" mass="28874">MIFVGSGVTAEVIKVKRLEEVCTRADAFVQPAVKRKRITFGKAVVRPIVPIQMMRPPKHKLIMLEDFDFEDPKPLPNEIKKNFVPGDAFARVDMLIMEVLEEAHRTALIAYLGLRKQHKLFSEAIGMGSVLINFVDLLRKTSAQLQHLVSSINSEKLLPQKLLSSLKFDFKERMTSLELSVKYMRQSHMELVNKQWRQHFDLLRRGDKLRADLSLEITANRLMQQKQSGAINSSLAYLRSQLAEVVAHLKRA</sequence>